<reference evidence="2" key="1">
    <citation type="journal article" date="2014" name="Int. J. Syst. Evol. Microbiol.">
        <title>Complete genome sequence of Corynebacterium casei LMG S-19264T (=DSM 44701T), isolated from a smear-ripened cheese.</title>
        <authorList>
            <consortium name="US DOE Joint Genome Institute (JGI-PGF)"/>
            <person name="Walter F."/>
            <person name="Albersmeier A."/>
            <person name="Kalinowski J."/>
            <person name="Ruckert C."/>
        </authorList>
    </citation>
    <scope>NUCLEOTIDE SEQUENCE</scope>
    <source>
        <strain evidence="2">CGMCC 1.8984</strain>
    </source>
</reference>
<keyword evidence="3" id="KW-1185">Reference proteome</keyword>
<dbReference type="AlphaFoldDB" id="A0A917PEQ5"/>
<feature type="transmembrane region" description="Helical" evidence="1">
    <location>
        <begin position="178"/>
        <end position="203"/>
    </location>
</feature>
<proteinExistence type="predicted"/>
<evidence type="ECO:0000313" key="2">
    <source>
        <dbReference type="EMBL" id="GGJ73565.1"/>
    </source>
</evidence>
<keyword evidence="1" id="KW-1133">Transmembrane helix</keyword>
<keyword evidence="1" id="KW-0812">Transmembrane</keyword>
<evidence type="ECO:0000256" key="1">
    <source>
        <dbReference type="SAM" id="Phobius"/>
    </source>
</evidence>
<comment type="caution">
    <text evidence="2">The sequence shown here is derived from an EMBL/GenBank/DDBJ whole genome shotgun (WGS) entry which is preliminary data.</text>
</comment>
<sequence>MDHEAAPAPRLGRWIGFVVAGESIGFLVPVTGFALAAALGLQGWWAWALLVVMGAGEGALLGLGQSLALRGSSAAVPVGRWVAATAGAASVAWSIGMLPPTLADVGVEIDWGSPVTWVVAGLAGLVLLATIPVAQWPVLARSVPRAWRWIPLNMAAWLVGLVFTFLPSPFVDESTPGWLTFLLFAVGGVLMATTVAVITGLGLRRMSRPRRAGAA</sequence>
<dbReference type="Proteomes" id="UP000636956">
    <property type="component" value="Unassembled WGS sequence"/>
</dbReference>
<protein>
    <submittedName>
        <fullName evidence="2">Uncharacterized protein</fullName>
    </submittedName>
</protein>
<keyword evidence="1" id="KW-0472">Membrane</keyword>
<evidence type="ECO:0000313" key="3">
    <source>
        <dbReference type="Proteomes" id="UP000636956"/>
    </source>
</evidence>
<name>A0A917PEQ5_9MICO</name>
<dbReference type="EMBL" id="BMMD01000003">
    <property type="protein sequence ID" value="GGJ73565.1"/>
    <property type="molecule type" value="Genomic_DNA"/>
</dbReference>
<feature type="transmembrane region" description="Helical" evidence="1">
    <location>
        <begin position="44"/>
        <end position="63"/>
    </location>
</feature>
<feature type="transmembrane region" description="Helical" evidence="1">
    <location>
        <begin position="75"/>
        <end position="95"/>
    </location>
</feature>
<gene>
    <name evidence="2" type="ORF">GCM10011372_09480</name>
</gene>
<organism evidence="2 3">
    <name type="scientific">Agromyces bauzanensis</name>
    <dbReference type="NCBI Taxonomy" id="1308924"/>
    <lineage>
        <taxon>Bacteria</taxon>
        <taxon>Bacillati</taxon>
        <taxon>Actinomycetota</taxon>
        <taxon>Actinomycetes</taxon>
        <taxon>Micrococcales</taxon>
        <taxon>Microbacteriaceae</taxon>
        <taxon>Agromyces</taxon>
    </lineage>
</organism>
<accession>A0A917PEQ5</accession>
<feature type="transmembrane region" description="Helical" evidence="1">
    <location>
        <begin position="146"/>
        <end position="166"/>
    </location>
</feature>
<feature type="transmembrane region" description="Helical" evidence="1">
    <location>
        <begin position="115"/>
        <end position="134"/>
    </location>
</feature>
<feature type="transmembrane region" description="Helical" evidence="1">
    <location>
        <begin position="12"/>
        <end position="38"/>
    </location>
</feature>
<reference evidence="2" key="2">
    <citation type="submission" date="2020-09" db="EMBL/GenBank/DDBJ databases">
        <authorList>
            <person name="Sun Q."/>
            <person name="Zhou Y."/>
        </authorList>
    </citation>
    <scope>NUCLEOTIDE SEQUENCE</scope>
    <source>
        <strain evidence="2">CGMCC 1.8984</strain>
    </source>
</reference>